<dbReference type="EMBL" id="SCWA01000004">
    <property type="protein sequence ID" value="TDL98421.1"/>
    <property type="molecule type" value="Genomic_DNA"/>
</dbReference>
<organism evidence="2 3">
    <name type="scientific">Macrococcus brunensis</name>
    <dbReference type="NCBI Taxonomy" id="198483"/>
    <lineage>
        <taxon>Bacteria</taxon>
        <taxon>Bacillati</taxon>
        <taxon>Bacillota</taxon>
        <taxon>Bacilli</taxon>
        <taxon>Bacillales</taxon>
        <taxon>Staphylococcaceae</taxon>
        <taxon>Macrococcus</taxon>
    </lineage>
</organism>
<comment type="caution">
    <text evidence="2">The sequence shown here is derived from an EMBL/GenBank/DDBJ whole genome shotgun (WGS) entry which is preliminary data.</text>
</comment>
<dbReference type="AlphaFoldDB" id="A0A4R6BF00"/>
<dbReference type="PROSITE" id="PS51186">
    <property type="entry name" value="GNAT"/>
    <property type="match status" value="1"/>
</dbReference>
<accession>A0A4R6BF00</accession>
<dbReference type="InterPro" id="IPR016181">
    <property type="entry name" value="Acyl_CoA_acyltransferase"/>
</dbReference>
<dbReference type="RefSeq" id="WP_133431362.1">
    <property type="nucleotide sequence ID" value="NZ_CP092172.1"/>
</dbReference>
<evidence type="ECO:0000313" key="2">
    <source>
        <dbReference type="EMBL" id="TDL98421.1"/>
    </source>
</evidence>
<keyword evidence="3" id="KW-1185">Reference proteome</keyword>
<dbReference type="GO" id="GO:0016747">
    <property type="term" value="F:acyltransferase activity, transferring groups other than amino-acyl groups"/>
    <property type="evidence" value="ECO:0007669"/>
    <property type="project" value="InterPro"/>
</dbReference>
<dbReference type="InterPro" id="IPR000182">
    <property type="entry name" value="GNAT_dom"/>
</dbReference>
<dbReference type="InterPro" id="IPR040549">
    <property type="entry name" value="DUF5613"/>
</dbReference>
<name>A0A4R6BF00_9STAP</name>
<feature type="domain" description="N-acetyltransferase" evidence="1">
    <location>
        <begin position="119"/>
        <end position="246"/>
    </location>
</feature>
<protein>
    <submittedName>
        <fullName evidence="2">GNAT family N-acetyltransferase</fullName>
    </submittedName>
</protein>
<dbReference type="CDD" id="cd04301">
    <property type="entry name" value="NAT_SF"/>
    <property type="match status" value="1"/>
</dbReference>
<keyword evidence="2" id="KW-0808">Transferase</keyword>
<dbReference type="Pfam" id="PF18467">
    <property type="entry name" value="DUF5613"/>
    <property type="match status" value="1"/>
</dbReference>
<evidence type="ECO:0000313" key="3">
    <source>
        <dbReference type="Proteomes" id="UP000295310"/>
    </source>
</evidence>
<evidence type="ECO:0000259" key="1">
    <source>
        <dbReference type="PROSITE" id="PS51186"/>
    </source>
</evidence>
<dbReference type="SUPFAM" id="SSF55729">
    <property type="entry name" value="Acyl-CoA N-acyltransferases (Nat)"/>
    <property type="match status" value="1"/>
</dbReference>
<sequence>MVSFKDTKQVAEVYSKNTRYTHFHTPSQLIRYYSNYFEYQVMPSLETFKDDEKMQTDFHEQRGQKHLLFIFPENVPLPQDIKDYAEDAGYTVEKMELYQTEQLTLGKRAGEVKIVGDDQTFRDFLSVCRVGELEYGEEFADLKIDMHTADRADDTVIQLVAYDNGQPVGKLEAILNGELIELDDFYVLETSRGKGIGTALQEKVLDYGQSLILIADGNDTPRDMYERQGYRKVSERYELLKVKSSS</sequence>
<dbReference type="Gene3D" id="3.40.630.30">
    <property type="match status" value="1"/>
</dbReference>
<proteinExistence type="predicted"/>
<reference evidence="2 3" key="1">
    <citation type="submission" date="2019-01" db="EMBL/GenBank/DDBJ databases">
        <title>Draft genome sequences of the type strains of six Macrococcus species.</title>
        <authorList>
            <person name="Mazhar S."/>
            <person name="Altermann E."/>
            <person name="Hill C."/>
            <person name="Mcauliffe O."/>
        </authorList>
    </citation>
    <scope>NUCLEOTIDE SEQUENCE [LARGE SCALE GENOMIC DNA]</scope>
    <source>
        <strain evidence="2 3">CCM4811</strain>
    </source>
</reference>
<dbReference type="OrthoDB" id="2213517at2"/>
<dbReference type="Pfam" id="PF00583">
    <property type="entry name" value="Acetyltransf_1"/>
    <property type="match status" value="1"/>
</dbReference>
<dbReference type="Proteomes" id="UP000295310">
    <property type="component" value="Unassembled WGS sequence"/>
</dbReference>
<gene>
    <name evidence="2" type="ORF">ERX27_03015</name>
</gene>